<accession>A0A1H5UL10</accession>
<feature type="domain" description="YdbS-like PH" evidence="1">
    <location>
        <begin position="14"/>
        <end position="90"/>
    </location>
</feature>
<protein>
    <submittedName>
        <fullName evidence="2">PH domain-containing protein</fullName>
    </submittedName>
</protein>
<gene>
    <name evidence="2" type="ORF">SAMN05216537_107132</name>
</gene>
<evidence type="ECO:0000313" key="2">
    <source>
        <dbReference type="EMBL" id="SEF75081.1"/>
    </source>
</evidence>
<dbReference type="Proteomes" id="UP000236726">
    <property type="component" value="Unassembled WGS sequence"/>
</dbReference>
<dbReference type="RefSeq" id="WP_103952774.1">
    <property type="nucleotide sequence ID" value="NZ_FNUL01000007.1"/>
</dbReference>
<keyword evidence="3" id="KW-1185">Reference proteome</keyword>
<evidence type="ECO:0000259" key="1">
    <source>
        <dbReference type="Pfam" id="PF03703"/>
    </source>
</evidence>
<proteinExistence type="predicted"/>
<dbReference type="STRING" id="1410661.GCA_000702205_02171"/>
<dbReference type="InterPro" id="IPR005182">
    <property type="entry name" value="YdbS-like_PH"/>
</dbReference>
<dbReference type="Pfam" id="PF03703">
    <property type="entry name" value="bPH_2"/>
    <property type="match status" value="1"/>
</dbReference>
<dbReference type="EMBL" id="FNUL01000007">
    <property type="protein sequence ID" value="SEF75081.1"/>
    <property type="molecule type" value="Genomic_DNA"/>
</dbReference>
<sequence length="126" mass="14955">MWKERKRLWCGLPWTFTVYSGDDQRLFVETGFFNKSQDECRLYRILDISVTRSFGQRLFGLGTIKLCTSDKTLGDFEIKNIKHVMAVKEELSQAVEIMRDKKRVTSREFLGHEEDEHDMYDGDYEN</sequence>
<organism evidence="2 3">
    <name type="scientific">Lachnospira multipara</name>
    <dbReference type="NCBI Taxonomy" id="28051"/>
    <lineage>
        <taxon>Bacteria</taxon>
        <taxon>Bacillati</taxon>
        <taxon>Bacillota</taxon>
        <taxon>Clostridia</taxon>
        <taxon>Lachnospirales</taxon>
        <taxon>Lachnospiraceae</taxon>
        <taxon>Lachnospira</taxon>
    </lineage>
</organism>
<dbReference type="AlphaFoldDB" id="A0A1H5UL10"/>
<evidence type="ECO:0000313" key="3">
    <source>
        <dbReference type="Proteomes" id="UP000236726"/>
    </source>
</evidence>
<reference evidence="2 3" key="1">
    <citation type="submission" date="2016-10" db="EMBL/GenBank/DDBJ databases">
        <authorList>
            <person name="de Groot N.N."/>
        </authorList>
    </citation>
    <scope>NUCLEOTIDE SEQUENCE [LARGE SCALE GENOMIC DNA]</scope>
    <source>
        <strain evidence="2 3">D15d</strain>
    </source>
</reference>
<name>A0A1H5UL10_9FIRM</name>